<gene>
    <name evidence="1" type="ORF">CELE_W09G3.8</name>
    <name evidence="1 3" type="ORF">W09G3.8</name>
</gene>
<evidence type="ECO:0000313" key="1">
    <source>
        <dbReference type="EMBL" id="SPC47139.1"/>
    </source>
</evidence>
<feature type="non-terminal residue" evidence="1">
    <location>
        <position position="1"/>
    </location>
</feature>
<proteinExistence type="predicted"/>
<dbReference type="Proteomes" id="UP000001940">
    <property type="component" value="Chromosome I"/>
</dbReference>
<dbReference type="ExpressionAtlas" id="A0A2K5ATP0">
    <property type="expression patterns" value="baseline"/>
</dbReference>
<evidence type="ECO:0000313" key="2">
    <source>
        <dbReference type="Proteomes" id="UP000001940"/>
    </source>
</evidence>
<dbReference type="EMBL" id="BX284601">
    <property type="protein sequence ID" value="SPC47139.1"/>
    <property type="molecule type" value="Genomic_DNA"/>
</dbReference>
<organism evidence="1 2">
    <name type="scientific">Caenorhabditis elegans</name>
    <dbReference type="NCBI Taxonomy" id="6239"/>
    <lineage>
        <taxon>Eukaryota</taxon>
        <taxon>Metazoa</taxon>
        <taxon>Ecdysozoa</taxon>
        <taxon>Nematoda</taxon>
        <taxon>Chromadorea</taxon>
        <taxon>Rhabditida</taxon>
        <taxon>Rhabditina</taxon>
        <taxon>Rhabditomorpha</taxon>
        <taxon>Rhabditoidea</taxon>
        <taxon>Rhabditidae</taxon>
        <taxon>Peloderinae</taxon>
        <taxon>Caenorhabditis</taxon>
    </lineage>
</organism>
<dbReference type="Bgee" id="WBGene00012371">
    <property type="expression patterns" value="Expressed in pharyngeal muscle cell (C elegans) and 3 other cell types or tissues"/>
</dbReference>
<dbReference type="AGR" id="WB:WBGene00012371"/>
<sequence>VVIVFKLILG</sequence>
<dbReference type="OrthoDB" id="15356at2759"/>
<name>A0A2K5ATP0_CAEEL</name>
<keyword evidence="2" id="KW-1185">Reference proteome</keyword>
<reference evidence="1 2" key="1">
    <citation type="journal article" date="1998" name="Science">
        <title>Genome sequence of the nematode C. elegans: a platform for investigating biology.</title>
        <authorList>
            <consortium name="The C. elegans sequencing consortium"/>
            <person name="Sulson J.E."/>
            <person name="Waterston R."/>
        </authorList>
    </citation>
    <scope>NUCLEOTIDE SEQUENCE [LARGE SCALE GENOMIC DNA]</scope>
    <source>
        <strain evidence="1 2">Bristol N2</strain>
    </source>
</reference>
<dbReference type="WormBase" id="W09G3.8b">
    <property type="protein sequence ID" value="CE52503"/>
    <property type="gene ID" value="WBGene00012371"/>
</dbReference>
<protein>
    <submittedName>
        <fullName evidence="1">Immediate early response 3-interacting protein 1</fullName>
    </submittedName>
</protein>
<evidence type="ECO:0000313" key="3">
    <source>
        <dbReference type="WormBase" id="W09G3.8b"/>
    </source>
</evidence>
<accession>A0A2K5ATP0</accession>